<dbReference type="EMBL" id="JABKAU010000039">
    <property type="protein sequence ID" value="NVO32848.1"/>
    <property type="molecule type" value="Genomic_DNA"/>
</dbReference>
<accession>A0A7Y7U6T1</accession>
<gene>
    <name evidence="1" type="ORF">HW554_16655</name>
</gene>
<name>A0A7Y7U6T1_9BACT</name>
<protein>
    <submittedName>
        <fullName evidence="1">Uncharacterized protein</fullName>
    </submittedName>
</protein>
<sequence>MSQRMLPTLLVLGLAGLSSCSSPNSEKKVPERVRPITRQRQLVQVKGTFVSFGIQTFMRISCSAFEKQFSKARPFTIQDTARLQAIARRLAALQPDTAHLGVDARAKAVLFYSDRTHDTLCMDQFISVYRGRNLMADTLLYQLLGVRPKE</sequence>
<evidence type="ECO:0000313" key="2">
    <source>
        <dbReference type="Proteomes" id="UP000565521"/>
    </source>
</evidence>
<comment type="caution">
    <text evidence="1">The sequence shown here is derived from an EMBL/GenBank/DDBJ whole genome shotgun (WGS) entry which is preliminary data.</text>
</comment>
<proteinExistence type="predicted"/>
<dbReference type="RefSeq" id="WP_176909711.1">
    <property type="nucleotide sequence ID" value="NZ_JABKAU010000039.1"/>
</dbReference>
<dbReference type="Proteomes" id="UP000565521">
    <property type="component" value="Unassembled WGS sequence"/>
</dbReference>
<evidence type="ECO:0000313" key="1">
    <source>
        <dbReference type="EMBL" id="NVO32848.1"/>
    </source>
</evidence>
<organism evidence="1 2">
    <name type="scientific">Hymenobacter lapidiphilus</name>
    <dbReference type="NCBI Taxonomy" id="2608003"/>
    <lineage>
        <taxon>Bacteria</taxon>
        <taxon>Pseudomonadati</taxon>
        <taxon>Bacteroidota</taxon>
        <taxon>Cytophagia</taxon>
        <taxon>Cytophagales</taxon>
        <taxon>Hymenobacteraceae</taxon>
        <taxon>Hymenobacter</taxon>
    </lineage>
</organism>
<dbReference type="PROSITE" id="PS51257">
    <property type="entry name" value="PROKAR_LIPOPROTEIN"/>
    <property type="match status" value="1"/>
</dbReference>
<reference evidence="1 2" key="1">
    <citation type="submission" date="2020-05" db="EMBL/GenBank/DDBJ databases">
        <title>Hymenobacter terrestris sp. nov. and Hymenobacter lapidiphilus sp. nov., isolated from regoliths in Antarctica.</title>
        <authorList>
            <person name="Sedlacek I."/>
            <person name="Pantucek R."/>
            <person name="Zeman M."/>
            <person name="Holochova P."/>
            <person name="Kralova S."/>
            <person name="Stankova E."/>
            <person name="Sedo O."/>
            <person name="Micenkova L."/>
            <person name="Svec P."/>
            <person name="Gupta V."/>
            <person name="Sood U."/>
            <person name="Korpole U.S."/>
            <person name="Lal R."/>
        </authorList>
    </citation>
    <scope>NUCLEOTIDE SEQUENCE [LARGE SCALE GENOMIC DNA]</scope>
    <source>
        <strain evidence="1 2">P5342</strain>
    </source>
</reference>
<keyword evidence="2" id="KW-1185">Reference proteome</keyword>
<dbReference type="AlphaFoldDB" id="A0A7Y7U6T1"/>